<dbReference type="Pfam" id="PF00990">
    <property type="entry name" value="GGDEF"/>
    <property type="match status" value="1"/>
</dbReference>
<evidence type="ECO:0000256" key="1">
    <source>
        <dbReference type="ARBA" id="ARBA00012528"/>
    </source>
</evidence>
<dbReference type="SUPFAM" id="SSF55073">
    <property type="entry name" value="Nucleotide cyclase"/>
    <property type="match status" value="1"/>
</dbReference>
<organism evidence="5 6">
    <name type="scientific">Methylobacterium marchantiae</name>
    <dbReference type="NCBI Taxonomy" id="600331"/>
    <lineage>
        <taxon>Bacteria</taxon>
        <taxon>Pseudomonadati</taxon>
        <taxon>Pseudomonadota</taxon>
        <taxon>Alphaproteobacteria</taxon>
        <taxon>Hyphomicrobiales</taxon>
        <taxon>Methylobacteriaceae</taxon>
        <taxon>Methylobacterium</taxon>
    </lineage>
</organism>
<keyword evidence="3" id="KW-0812">Transmembrane</keyword>
<dbReference type="NCBIfam" id="TIGR00254">
    <property type="entry name" value="GGDEF"/>
    <property type="match status" value="1"/>
</dbReference>
<feature type="transmembrane region" description="Helical" evidence="3">
    <location>
        <begin position="38"/>
        <end position="57"/>
    </location>
</feature>
<gene>
    <name evidence="5" type="ORF">ACFQ4G_01720</name>
</gene>
<feature type="transmembrane region" description="Helical" evidence="3">
    <location>
        <begin position="63"/>
        <end position="83"/>
    </location>
</feature>
<keyword evidence="3" id="KW-0472">Membrane</keyword>
<evidence type="ECO:0000259" key="4">
    <source>
        <dbReference type="PROSITE" id="PS50887"/>
    </source>
</evidence>
<feature type="domain" description="GGDEF" evidence="4">
    <location>
        <begin position="241"/>
        <end position="366"/>
    </location>
</feature>
<dbReference type="Gene3D" id="3.30.70.270">
    <property type="match status" value="1"/>
</dbReference>
<dbReference type="InterPro" id="IPR029787">
    <property type="entry name" value="Nucleotide_cyclase"/>
</dbReference>
<evidence type="ECO:0000256" key="2">
    <source>
        <dbReference type="ARBA" id="ARBA00034247"/>
    </source>
</evidence>
<comment type="caution">
    <text evidence="5">The sequence shown here is derived from an EMBL/GenBank/DDBJ whole genome shotgun (WGS) entry which is preliminary data.</text>
</comment>
<dbReference type="PROSITE" id="PS50887">
    <property type="entry name" value="GGDEF"/>
    <property type="match status" value="1"/>
</dbReference>
<accession>A0ABW3WTS0</accession>
<dbReference type="EMBL" id="JBHTND010000002">
    <property type="protein sequence ID" value="MFD1300300.1"/>
    <property type="molecule type" value="Genomic_DNA"/>
</dbReference>
<sequence length="366" mass="38475">MFSIPDVPTLSLCSTLMSFAFMTVYLTLWRARTGQSFLLDWAASSGLYAAIMVGFGIVGDHPVAIAVLHALLGLSSVLVLTGVDRFDGLKPFRPWTIPLILLPSLGYLGPALLLEDRTVAQMGGILGLASVMVAIGSVLSSGRRNGIMGGRRIAGLALLGYVPAYLLTLVVLMNHSEIPHAGALVPLLADQVLLPILNLGLISMPGERAQAVLRRIALRDSLTGALNRAGLTADAPAVVTSETAVIAIDVDHFKTINDRYGHAAGDAVLVALATCTMRRLSGQDLFVRLGGDEFVVVLADTAREAALAFADDLRRSFQTLPDLPAWTASMGVSMVAPGETSLIGAMARADQALYEAKASGRDCAAA</sequence>
<dbReference type="RefSeq" id="WP_238203038.1">
    <property type="nucleotide sequence ID" value="NZ_JBHTND010000002.1"/>
</dbReference>
<keyword evidence="3" id="KW-1133">Transmembrane helix</keyword>
<proteinExistence type="predicted"/>
<reference evidence="6" key="1">
    <citation type="journal article" date="2019" name="Int. J. Syst. Evol. Microbiol.">
        <title>The Global Catalogue of Microorganisms (GCM) 10K type strain sequencing project: providing services to taxonomists for standard genome sequencing and annotation.</title>
        <authorList>
            <consortium name="The Broad Institute Genomics Platform"/>
            <consortium name="The Broad Institute Genome Sequencing Center for Infectious Disease"/>
            <person name="Wu L."/>
            <person name="Ma J."/>
        </authorList>
    </citation>
    <scope>NUCLEOTIDE SEQUENCE [LARGE SCALE GENOMIC DNA]</scope>
    <source>
        <strain evidence="6">CCUG 56108</strain>
    </source>
</reference>
<protein>
    <recommendedName>
        <fullName evidence="1">diguanylate cyclase</fullName>
        <ecNumber evidence="1">2.7.7.65</ecNumber>
    </recommendedName>
</protein>
<dbReference type="GO" id="GO:0052621">
    <property type="term" value="F:diguanylate cyclase activity"/>
    <property type="evidence" value="ECO:0007669"/>
    <property type="project" value="UniProtKB-EC"/>
</dbReference>
<dbReference type="InterPro" id="IPR043128">
    <property type="entry name" value="Rev_trsase/Diguanyl_cyclase"/>
</dbReference>
<dbReference type="PANTHER" id="PTHR45138">
    <property type="entry name" value="REGULATORY COMPONENTS OF SENSORY TRANSDUCTION SYSTEM"/>
    <property type="match status" value="1"/>
</dbReference>
<comment type="catalytic activity">
    <reaction evidence="2">
        <text>2 GTP = 3',3'-c-di-GMP + 2 diphosphate</text>
        <dbReference type="Rhea" id="RHEA:24898"/>
        <dbReference type="ChEBI" id="CHEBI:33019"/>
        <dbReference type="ChEBI" id="CHEBI:37565"/>
        <dbReference type="ChEBI" id="CHEBI:58805"/>
        <dbReference type="EC" id="2.7.7.65"/>
    </reaction>
</comment>
<dbReference type="InterPro" id="IPR000160">
    <property type="entry name" value="GGDEF_dom"/>
</dbReference>
<feature type="transmembrane region" description="Helical" evidence="3">
    <location>
        <begin position="119"/>
        <end position="141"/>
    </location>
</feature>
<feature type="transmembrane region" description="Helical" evidence="3">
    <location>
        <begin position="6"/>
        <end position="26"/>
    </location>
</feature>
<evidence type="ECO:0000313" key="6">
    <source>
        <dbReference type="Proteomes" id="UP001597176"/>
    </source>
</evidence>
<dbReference type="PANTHER" id="PTHR45138:SF9">
    <property type="entry name" value="DIGUANYLATE CYCLASE DGCM-RELATED"/>
    <property type="match status" value="1"/>
</dbReference>
<dbReference type="SMART" id="SM00267">
    <property type="entry name" value="GGDEF"/>
    <property type="match status" value="1"/>
</dbReference>
<name>A0ABW3WTS0_9HYPH</name>
<keyword evidence="5" id="KW-0548">Nucleotidyltransferase</keyword>
<evidence type="ECO:0000313" key="5">
    <source>
        <dbReference type="EMBL" id="MFD1300300.1"/>
    </source>
</evidence>
<dbReference type="CDD" id="cd01949">
    <property type="entry name" value="GGDEF"/>
    <property type="match status" value="1"/>
</dbReference>
<dbReference type="InterPro" id="IPR050469">
    <property type="entry name" value="Diguanylate_Cyclase"/>
</dbReference>
<dbReference type="Proteomes" id="UP001597176">
    <property type="component" value="Unassembled WGS sequence"/>
</dbReference>
<feature type="transmembrane region" description="Helical" evidence="3">
    <location>
        <begin position="95"/>
        <end position="113"/>
    </location>
</feature>
<keyword evidence="5" id="KW-0808">Transferase</keyword>
<evidence type="ECO:0000256" key="3">
    <source>
        <dbReference type="SAM" id="Phobius"/>
    </source>
</evidence>
<dbReference type="EC" id="2.7.7.65" evidence="1"/>
<feature type="transmembrane region" description="Helical" evidence="3">
    <location>
        <begin position="153"/>
        <end position="172"/>
    </location>
</feature>
<keyword evidence="6" id="KW-1185">Reference proteome</keyword>